<organism evidence="7 8">
    <name type="scientific">Rhynchospora pubera</name>
    <dbReference type="NCBI Taxonomy" id="906938"/>
    <lineage>
        <taxon>Eukaryota</taxon>
        <taxon>Viridiplantae</taxon>
        <taxon>Streptophyta</taxon>
        <taxon>Embryophyta</taxon>
        <taxon>Tracheophyta</taxon>
        <taxon>Spermatophyta</taxon>
        <taxon>Magnoliopsida</taxon>
        <taxon>Liliopsida</taxon>
        <taxon>Poales</taxon>
        <taxon>Cyperaceae</taxon>
        <taxon>Cyperoideae</taxon>
        <taxon>Rhynchosporeae</taxon>
        <taxon>Rhynchospora</taxon>
    </lineage>
</organism>
<evidence type="ECO:0000256" key="4">
    <source>
        <dbReference type="PIRSR" id="PIRSR005739-1"/>
    </source>
</evidence>
<evidence type="ECO:0000256" key="1">
    <source>
        <dbReference type="ARBA" id="ARBA00022603"/>
    </source>
</evidence>
<keyword evidence="3" id="KW-0949">S-adenosyl-L-methionine</keyword>
<proteinExistence type="predicted"/>
<dbReference type="InterPro" id="IPR016461">
    <property type="entry name" value="COMT-like"/>
</dbReference>
<evidence type="ECO:0000313" key="8">
    <source>
        <dbReference type="Proteomes" id="UP001140206"/>
    </source>
</evidence>
<dbReference type="PANTHER" id="PTHR11746">
    <property type="entry name" value="O-METHYLTRANSFERASE"/>
    <property type="match status" value="1"/>
</dbReference>
<dbReference type="CDD" id="cd02440">
    <property type="entry name" value="AdoMet_MTases"/>
    <property type="match status" value="1"/>
</dbReference>
<name>A0AAV8BY57_9POAL</name>
<sequence>MELTRIQHTSISFISSFALRCAVDLDISGLIQAHGRPMPLNELARSIPIPPEKDSMLCRLMALLVHQGYFVQSEAGYQLTPVSEHISTEGADVGAYVRLVTEVQLLKDWDRLSDVFKDTSKCTLIDKLYEGKQFFEVVKEIPKFGTLYNEAMASTSKSLMRGLLASYPHIFDGINSLVDVGGGTGAAVRIIAEAYPRLKCTVFDLPHVAQNAMKTDSIDVVGGDMFQKIPPADAIFLKNVLHDWSDEDCIRILKRCKEAIKSSKNGGKVIVVDIILDFENDDPKVTETSLLLDISMMCLHGSQERNKQEWHDIIFGAGYSGYKIYPVQLGVYSVIELCP</sequence>
<dbReference type="AlphaFoldDB" id="A0AAV8BY57"/>
<dbReference type="InterPro" id="IPR001077">
    <property type="entry name" value="COMT_C"/>
</dbReference>
<evidence type="ECO:0000259" key="6">
    <source>
        <dbReference type="Pfam" id="PF08100"/>
    </source>
</evidence>
<dbReference type="GO" id="GO:0046983">
    <property type="term" value="F:protein dimerization activity"/>
    <property type="evidence" value="ECO:0007669"/>
    <property type="project" value="InterPro"/>
</dbReference>
<dbReference type="PIRSF" id="PIRSF005739">
    <property type="entry name" value="O-mtase"/>
    <property type="match status" value="1"/>
</dbReference>
<dbReference type="Pfam" id="PF00891">
    <property type="entry name" value="Methyltransf_2"/>
    <property type="match status" value="1"/>
</dbReference>
<keyword evidence="8" id="KW-1185">Reference proteome</keyword>
<reference evidence="7" key="1">
    <citation type="submission" date="2022-08" db="EMBL/GenBank/DDBJ databases">
        <authorList>
            <person name="Marques A."/>
        </authorList>
    </citation>
    <scope>NUCLEOTIDE SEQUENCE</scope>
    <source>
        <strain evidence="7">RhyPub2mFocal</strain>
        <tissue evidence="7">Leaves</tissue>
    </source>
</reference>
<accession>A0AAV8BY57</accession>
<evidence type="ECO:0000259" key="5">
    <source>
        <dbReference type="Pfam" id="PF00891"/>
    </source>
</evidence>
<evidence type="ECO:0000313" key="7">
    <source>
        <dbReference type="EMBL" id="KAJ4747844.1"/>
    </source>
</evidence>
<dbReference type="Gene3D" id="1.10.10.10">
    <property type="entry name" value="Winged helix-like DNA-binding domain superfamily/Winged helix DNA-binding domain"/>
    <property type="match status" value="1"/>
</dbReference>
<evidence type="ECO:0000256" key="2">
    <source>
        <dbReference type="ARBA" id="ARBA00022679"/>
    </source>
</evidence>
<dbReference type="Proteomes" id="UP001140206">
    <property type="component" value="Chromosome 5"/>
</dbReference>
<feature type="domain" description="O-methyltransferase dimerisation" evidence="6">
    <location>
        <begin position="12"/>
        <end position="84"/>
    </location>
</feature>
<evidence type="ECO:0000256" key="3">
    <source>
        <dbReference type="ARBA" id="ARBA00022691"/>
    </source>
</evidence>
<dbReference type="EMBL" id="JAMFTS010000005">
    <property type="protein sequence ID" value="KAJ4747844.1"/>
    <property type="molecule type" value="Genomic_DNA"/>
</dbReference>
<dbReference type="Pfam" id="PF08100">
    <property type="entry name" value="Dimerisation"/>
    <property type="match status" value="1"/>
</dbReference>
<dbReference type="GO" id="GO:0008757">
    <property type="term" value="F:S-adenosylmethionine-dependent methyltransferase activity"/>
    <property type="evidence" value="ECO:0007669"/>
    <property type="project" value="UniProtKB-ARBA"/>
</dbReference>
<feature type="domain" description="O-methyltransferase C-terminal" evidence="5">
    <location>
        <begin position="109"/>
        <end position="320"/>
    </location>
</feature>
<dbReference type="PROSITE" id="PS51683">
    <property type="entry name" value="SAM_OMT_II"/>
    <property type="match status" value="1"/>
</dbReference>
<keyword evidence="1" id="KW-0489">Methyltransferase</keyword>
<gene>
    <name evidence="7" type="ORF">LUZ62_082249</name>
</gene>
<protein>
    <submittedName>
        <fullName evidence="7">O-methyltransferase</fullName>
    </submittedName>
</protein>
<feature type="active site" description="Proton acceptor" evidence="4">
    <location>
        <position position="242"/>
    </location>
</feature>
<dbReference type="SUPFAM" id="SSF53335">
    <property type="entry name" value="S-adenosyl-L-methionine-dependent methyltransferases"/>
    <property type="match status" value="1"/>
</dbReference>
<dbReference type="InterPro" id="IPR036388">
    <property type="entry name" value="WH-like_DNA-bd_sf"/>
</dbReference>
<dbReference type="InterPro" id="IPR036390">
    <property type="entry name" value="WH_DNA-bd_sf"/>
</dbReference>
<dbReference type="FunFam" id="3.40.50.150:FF:000057">
    <property type="entry name" value="O-methyltransferase ZRP4"/>
    <property type="match status" value="1"/>
</dbReference>
<dbReference type="Gene3D" id="3.40.50.150">
    <property type="entry name" value="Vaccinia Virus protein VP39"/>
    <property type="match status" value="1"/>
</dbReference>
<dbReference type="InterPro" id="IPR029063">
    <property type="entry name" value="SAM-dependent_MTases_sf"/>
</dbReference>
<keyword evidence="2" id="KW-0808">Transferase</keyword>
<dbReference type="SUPFAM" id="SSF46785">
    <property type="entry name" value="Winged helix' DNA-binding domain"/>
    <property type="match status" value="1"/>
</dbReference>
<dbReference type="InterPro" id="IPR012967">
    <property type="entry name" value="COMT_dimerisation"/>
</dbReference>
<dbReference type="GO" id="GO:0008171">
    <property type="term" value="F:O-methyltransferase activity"/>
    <property type="evidence" value="ECO:0007669"/>
    <property type="project" value="InterPro"/>
</dbReference>
<comment type="caution">
    <text evidence="7">The sequence shown here is derived from an EMBL/GenBank/DDBJ whole genome shotgun (WGS) entry which is preliminary data.</text>
</comment>
<dbReference type="GO" id="GO:0032259">
    <property type="term" value="P:methylation"/>
    <property type="evidence" value="ECO:0007669"/>
    <property type="project" value="UniProtKB-KW"/>
</dbReference>